<dbReference type="InterPro" id="IPR027417">
    <property type="entry name" value="P-loop_NTPase"/>
</dbReference>
<evidence type="ECO:0000259" key="2">
    <source>
        <dbReference type="PROSITE" id="PS51710"/>
    </source>
</evidence>
<dbReference type="InterPro" id="IPR006073">
    <property type="entry name" value="GTP-bd"/>
</dbReference>
<keyword evidence="4" id="KW-1185">Reference proteome</keyword>
<dbReference type="Gene3D" id="3.40.50.300">
    <property type="entry name" value="P-loop containing nucleotide triphosphate hydrolases"/>
    <property type="match status" value="1"/>
</dbReference>
<evidence type="ECO:0000256" key="1">
    <source>
        <dbReference type="ARBA" id="ARBA00022741"/>
    </source>
</evidence>
<dbReference type="InterPro" id="IPR031167">
    <property type="entry name" value="G_OBG"/>
</dbReference>
<dbReference type="PRINTS" id="PR00326">
    <property type="entry name" value="GTP1OBG"/>
</dbReference>
<dbReference type="InterPro" id="IPR041706">
    <property type="entry name" value="YchF_N"/>
</dbReference>
<dbReference type="GO" id="GO:0005737">
    <property type="term" value="C:cytoplasm"/>
    <property type="evidence" value="ECO:0007669"/>
    <property type="project" value="TreeGrafter"/>
</dbReference>
<reference evidence="3" key="2">
    <citation type="submission" date="2025-09" db="UniProtKB">
        <authorList>
            <consortium name="Ensembl"/>
        </authorList>
    </citation>
    <scope>IDENTIFICATION</scope>
</reference>
<reference evidence="3" key="1">
    <citation type="submission" date="2025-08" db="UniProtKB">
        <authorList>
            <consortium name="Ensembl"/>
        </authorList>
    </citation>
    <scope>IDENTIFICATION</scope>
</reference>
<dbReference type="InParanoid" id="A0A672KW36"/>
<sequence>GNSNESESGPRKILKLEDFEELSAIHVLITYLNSFVCAFRKSTFFNVLTKSEAAAENFPFCTIDPNESRVPIPDERYDFLSQYHKPVSKVPAFLNVVDIAGLVKGAHAGQGLGNAFLSHISACDAIFHMTRAFEDEDIIHVEGCVDPVRDIEIIHEELRMKDEEMIGPIIDKLEKTAVRGGDKKLKPEYDIMCKIKSWVVDEKKHVRYYLEWNDKEIEVLNKYLFLTSKPMIYLVNLSEKDYIRKKNKWFGLQFKACADLYHSYGCPIPLYHGERDKSQVGVNIVLRFVCGPSRLKVLTTSKSMHLMKRSRTLLSLCSSHKSLQQDRSHASSNPSAL</sequence>
<protein>
    <submittedName>
        <fullName evidence="3">Obg-like ATPase 1</fullName>
    </submittedName>
</protein>
<dbReference type="Pfam" id="PF01926">
    <property type="entry name" value="MMR_HSR1"/>
    <property type="match status" value="1"/>
</dbReference>
<dbReference type="SUPFAM" id="SSF52540">
    <property type="entry name" value="P-loop containing nucleoside triphosphate hydrolases"/>
    <property type="match status" value="1"/>
</dbReference>
<accession>A0A672KW36</accession>
<dbReference type="AlphaFoldDB" id="A0A672KW36"/>
<keyword evidence="1" id="KW-0547">Nucleotide-binding</keyword>
<gene>
    <name evidence="3" type="primary">LOC107598766</name>
</gene>
<dbReference type="CDD" id="cd01900">
    <property type="entry name" value="YchF"/>
    <property type="match status" value="1"/>
</dbReference>
<dbReference type="Ensembl" id="ENSSGRT00000016138.1">
    <property type="protein sequence ID" value="ENSSGRP00000014927.1"/>
    <property type="gene ID" value="ENSSGRG00000009191.1"/>
</dbReference>
<proteinExistence type="predicted"/>
<dbReference type="GO" id="GO:0016887">
    <property type="term" value="F:ATP hydrolysis activity"/>
    <property type="evidence" value="ECO:0007669"/>
    <property type="project" value="TreeGrafter"/>
</dbReference>
<feature type="domain" description="OBG-type G" evidence="2">
    <location>
        <begin position="41"/>
        <end position="250"/>
    </location>
</feature>
<dbReference type="PANTHER" id="PTHR23305:SF11">
    <property type="entry name" value="OBG-LIKE ATPASE 1"/>
    <property type="match status" value="1"/>
</dbReference>
<evidence type="ECO:0000313" key="3">
    <source>
        <dbReference type="Ensembl" id="ENSSGRP00000014927.1"/>
    </source>
</evidence>
<organism evidence="3 4">
    <name type="scientific">Sinocyclocheilus grahami</name>
    <name type="common">Dianchi golden-line fish</name>
    <name type="synonym">Barbus grahami</name>
    <dbReference type="NCBI Taxonomy" id="75366"/>
    <lineage>
        <taxon>Eukaryota</taxon>
        <taxon>Metazoa</taxon>
        <taxon>Chordata</taxon>
        <taxon>Craniata</taxon>
        <taxon>Vertebrata</taxon>
        <taxon>Euteleostomi</taxon>
        <taxon>Actinopterygii</taxon>
        <taxon>Neopterygii</taxon>
        <taxon>Teleostei</taxon>
        <taxon>Ostariophysi</taxon>
        <taxon>Cypriniformes</taxon>
        <taxon>Cyprinidae</taxon>
        <taxon>Cyprininae</taxon>
        <taxon>Sinocyclocheilus</taxon>
    </lineage>
</organism>
<dbReference type="Proteomes" id="UP000472262">
    <property type="component" value="Unassembled WGS sequence"/>
</dbReference>
<dbReference type="PANTHER" id="PTHR23305">
    <property type="entry name" value="OBG GTPASE FAMILY"/>
    <property type="match status" value="1"/>
</dbReference>
<dbReference type="PROSITE" id="PS51710">
    <property type="entry name" value="G_OBG"/>
    <property type="match status" value="1"/>
</dbReference>
<evidence type="ECO:0000313" key="4">
    <source>
        <dbReference type="Proteomes" id="UP000472262"/>
    </source>
</evidence>
<dbReference type="GO" id="GO:0005525">
    <property type="term" value="F:GTP binding"/>
    <property type="evidence" value="ECO:0007669"/>
    <property type="project" value="InterPro"/>
</dbReference>
<name>A0A672KW36_SINGR</name>